<evidence type="ECO:0000256" key="1">
    <source>
        <dbReference type="ARBA" id="ARBA00005044"/>
    </source>
</evidence>
<proteinExistence type="inferred from homology"/>
<feature type="region of interest" description="Disordered" evidence="11">
    <location>
        <begin position="107"/>
        <end position="126"/>
    </location>
</feature>
<gene>
    <name evidence="12" type="ORF">MNBD_ACTINO01-1171</name>
</gene>
<evidence type="ECO:0000256" key="10">
    <source>
        <dbReference type="ARBA" id="ARBA00023239"/>
    </source>
</evidence>
<dbReference type="NCBIfam" id="TIGR00033">
    <property type="entry name" value="aroC"/>
    <property type="match status" value="1"/>
</dbReference>
<dbReference type="AlphaFoldDB" id="A0A3B0RD88"/>
<dbReference type="PROSITE" id="PS00787">
    <property type="entry name" value="CHORISMATE_SYNTHASE_1"/>
    <property type="match status" value="1"/>
</dbReference>
<evidence type="ECO:0000256" key="8">
    <source>
        <dbReference type="ARBA" id="ARBA00022857"/>
    </source>
</evidence>
<dbReference type="Gene3D" id="3.60.150.10">
    <property type="entry name" value="Chorismate synthase AroC"/>
    <property type="match status" value="1"/>
</dbReference>
<dbReference type="UniPathway" id="UPA00053">
    <property type="reaction ID" value="UER00090"/>
</dbReference>
<keyword evidence="7" id="KW-0274">FAD</keyword>
<dbReference type="InterPro" id="IPR035904">
    <property type="entry name" value="Chorismate_synth_AroC_sf"/>
</dbReference>
<protein>
    <recommendedName>
        <fullName evidence="3">chorismate synthase</fullName>
        <ecNumber evidence="3">4.2.3.5</ecNumber>
    </recommendedName>
</protein>
<dbReference type="PIRSF" id="PIRSF001456">
    <property type="entry name" value="Chorismate_synth"/>
    <property type="match status" value="1"/>
</dbReference>
<organism evidence="12">
    <name type="scientific">hydrothermal vent metagenome</name>
    <dbReference type="NCBI Taxonomy" id="652676"/>
    <lineage>
        <taxon>unclassified sequences</taxon>
        <taxon>metagenomes</taxon>
        <taxon>ecological metagenomes</taxon>
    </lineage>
</organism>
<keyword evidence="9" id="KW-0057">Aromatic amino acid biosynthesis</keyword>
<dbReference type="HAMAP" id="MF_00300">
    <property type="entry name" value="Chorismate_synth"/>
    <property type="match status" value="1"/>
</dbReference>
<evidence type="ECO:0000256" key="7">
    <source>
        <dbReference type="ARBA" id="ARBA00022827"/>
    </source>
</evidence>
<dbReference type="SUPFAM" id="SSF103263">
    <property type="entry name" value="Chorismate synthase, AroC"/>
    <property type="match status" value="1"/>
</dbReference>
<name>A0A3B0RD88_9ZZZZ</name>
<evidence type="ECO:0000256" key="9">
    <source>
        <dbReference type="ARBA" id="ARBA00023141"/>
    </source>
</evidence>
<dbReference type="GO" id="GO:0009073">
    <property type="term" value="P:aromatic amino acid family biosynthetic process"/>
    <property type="evidence" value="ECO:0007669"/>
    <property type="project" value="UniProtKB-KW"/>
</dbReference>
<dbReference type="CDD" id="cd07304">
    <property type="entry name" value="Chorismate_synthase"/>
    <property type="match status" value="1"/>
</dbReference>
<dbReference type="GO" id="GO:0008652">
    <property type="term" value="P:amino acid biosynthetic process"/>
    <property type="evidence" value="ECO:0007669"/>
    <property type="project" value="UniProtKB-KW"/>
</dbReference>
<dbReference type="NCBIfam" id="NF003793">
    <property type="entry name" value="PRK05382.1"/>
    <property type="match status" value="1"/>
</dbReference>
<dbReference type="InterPro" id="IPR000453">
    <property type="entry name" value="Chorismate_synth"/>
</dbReference>
<dbReference type="GO" id="GO:0004107">
    <property type="term" value="F:chorismate synthase activity"/>
    <property type="evidence" value="ECO:0007669"/>
    <property type="project" value="UniProtKB-EC"/>
</dbReference>
<keyword evidence="4" id="KW-0028">Amino-acid biosynthesis</keyword>
<dbReference type="PROSITE" id="PS00788">
    <property type="entry name" value="CHORISMATE_SYNTHASE_2"/>
    <property type="match status" value="1"/>
</dbReference>
<evidence type="ECO:0000256" key="11">
    <source>
        <dbReference type="SAM" id="MobiDB-lite"/>
    </source>
</evidence>
<keyword evidence="5" id="KW-0285">Flavoprotein</keyword>
<keyword evidence="8" id="KW-0521">NADP</keyword>
<accession>A0A3B0RD88</accession>
<evidence type="ECO:0000256" key="4">
    <source>
        <dbReference type="ARBA" id="ARBA00022605"/>
    </source>
</evidence>
<evidence type="ECO:0000313" key="12">
    <source>
        <dbReference type="EMBL" id="VAV89597.1"/>
    </source>
</evidence>
<dbReference type="PANTHER" id="PTHR21085:SF0">
    <property type="entry name" value="CHORISMATE SYNTHASE"/>
    <property type="match status" value="1"/>
</dbReference>
<dbReference type="InterPro" id="IPR020541">
    <property type="entry name" value="Chorismate_synthase_CS"/>
</dbReference>
<dbReference type="PANTHER" id="PTHR21085">
    <property type="entry name" value="CHORISMATE SYNTHASE"/>
    <property type="match status" value="1"/>
</dbReference>
<comment type="pathway">
    <text evidence="1">Metabolic intermediate biosynthesis; chorismate biosynthesis; chorismate from D-erythrose 4-phosphate and phosphoenolpyruvate: step 7/7.</text>
</comment>
<dbReference type="EC" id="4.2.3.5" evidence="3"/>
<dbReference type="Pfam" id="PF01264">
    <property type="entry name" value="Chorismate_synt"/>
    <property type="match status" value="1"/>
</dbReference>
<keyword evidence="10 12" id="KW-0456">Lyase</keyword>
<evidence type="ECO:0000256" key="6">
    <source>
        <dbReference type="ARBA" id="ARBA00022643"/>
    </source>
</evidence>
<dbReference type="FunFam" id="3.60.150.10:FF:000002">
    <property type="entry name" value="Chorismate synthase"/>
    <property type="match status" value="1"/>
</dbReference>
<evidence type="ECO:0000256" key="5">
    <source>
        <dbReference type="ARBA" id="ARBA00022630"/>
    </source>
</evidence>
<sequence length="404" mass="42879">MNLAAGSKRRTAPTALACRFMLRFITSGESHGPGLVATVEGLPSGLAVSSDGISAELARRRLGFGRGPRMRLEKDEVEILGGVRFARTLGGPVSVLIRNTEWPRWQEEMSPHPGAATKVETTPRPGHADLVGMMKYDTHDARDILERASARETAARTIVGYLSKQLLREVGVEVFSHVTAIGSVTVPSAVDLPVPGDLAQIDSSQVRVFDAEVESAMIAEIESAKADRDTLGGSIEVLSYGLAPGLGSHVHWDRKLDGLLAGAVMSIQAIKAVEIGDGLAQAGARGSQAHDEIIRTDDAYARRTNRAGGLEGGMTTGDVLRVTAYMKPIATLMRALDTVDVTTRAEAKAFRERSDVCAVPAAGVVAEQMVAYVLANEVTRSFGGDTVGDLATNCAAYRARLASF</sequence>
<dbReference type="GO" id="GO:0009423">
    <property type="term" value="P:chorismate biosynthetic process"/>
    <property type="evidence" value="ECO:0007669"/>
    <property type="project" value="UniProtKB-UniPathway"/>
</dbReference>
<dbReference type="GO" id="GO:0010181">
    <property type="term" value="F:FMN binding"/>
    <property type="evidence" value="ECO:0007669"/>
    <property type="project" value="TreeGrafter"/>
</dbReference>
<keyword evidence="6" id="KW-0288">FMN</keyword>
<reference evidence="12" key="1">
    <citation type="submission" date="2018-06" db="EMBL/GenBank/DDBJ databases">
        <authorList>
            <person name="Zhirakovskaya E."/>
        </authorList>
    </citation>
    <scope>NUCLEOTIDE SEQUENCE</scope>
</reference>
<evidence type="ECO:0000256" key="2">
    <source>
        <dbReference type="ARBA" id="ARBA00008014"/>
    </source>
</evidence>
<comment type="similarity">
    <text evidence="2">Belongs to the chorismate synthase family.</text>
</comment>
<dbReference type="GO" id="GO:0005829">
    <property type="term" value="C:cytosol"/>
    <property type="evidence" value="ECO:0007669"/>
    <property type="project" value="TreeGrafter"/>
</dbReference>
<evidence type="ECO:0000256" key="3">
    <source>
        <dbReference type="ARBA" id="ARBA00013036"/>
    </source>
</evidence>
<dbReference type="EMBL" id="UOEI01000020">
    <property type="protein sequence ID" value="VAV89597.1"/>
    <property type="molecule type" value="Genomic_DNA"/>
</dbReference>